<comment type="caution">
    <text evidence="3">The sequence shown here is derived from an EMBL/GenBank/DDBJ whole genome shotgun (WGS) entry which is preliminary data.</text>
</comment>
<organism evidence="3 4">
    <name type="scientific">Herbaspirillum robiniae</name>
    <dbReference type="NCBI Taxonomy" id="2014887"/>
    <lineage>
        <taxon>Bacteria</taxon>
        <taxon>Pseudomonadati</taxon>
        <taxon>Pseudomonadota</taxon>
        <taxon>Betaproteobacteria</taxon>
        <taxon>Burkholderiales</taxon>
        <taxon>Oxalobacteraceae</taxon>
        <taxon>Herbaspirillum</taxon>
    </lineage>
</organism>
<accession>A0A246WKR9</accession>
<gene>
    <name evidence="3" type="ORF">CEJ42_21340</name>
</gene>
<evidence type="ECO:0000313" key="4">
    <source>
        <dbReference type="Proteomes" id="UP000197596"/>
    </source>
</evidence>
<dbReference type="AlphaFoldDB" id="A0A246WKR9"/>
<protein>
    <recommendedName>
        <fullName evidence="5">DUF2325 domain-containing protein</fullName>
    </recommendedName>
</protein>
<dbReference type="Pfam" id="PF10087">
    <property type="entry name" value="DUF2325"/>
    <property type="match status" value="1"/>
</dbReference>
<feature type="region of interest" description="Disordered" evidence="2">
    <location>
        <begin position="191"/>
        <end position="210"/>
    </location>
</feature>
<dbReference type="RefSeq" id="WP_088752462.1">
    <property type="nucleotide sequence ID" value="NZ_NJGU01000014.1"/>
</dbReference>
<evidence type="ECO:0000313" key="3">
    <source>
        <dbReference type="EMBL" id="OWY26908.1"/>
    </source>
</evidence>
<evidence type="ECO:0008006" key="5">
    <source>
        <dbReference type="Google" id="ProtNLM"/>
    </source>
</evidence>
<evidence type="ECO:0000256" key="1">
    <source>
        <dbReference type="ARBA" id="ARBA00007189"/>
    </source>
</evidence>
<reference evidence="3 4" key="1">
    <citation type="submission" date="2017-06" db="EMBL/GenBank/DDBJ databases">
        <title>Herbaspirillum phytohormonus sp. nov., isolated from the root nodule of Robinia pseudoacacia in lead-zinc mine.</title>
        <authorList>
            <person name="Fan M."/>
            <person name="Lin Y."/>
        </authorList>
    </citation>
    <scope>NUCLEOTIDE SEQUENCE [LARGE SCALE GENOMIC DNA]</scope>
    <source>
        <strain evidence="3 4">HZ10</strain>
    </source>
</reference>
<dbReference type="EMBL" id="NJGU01000014">
    <property type="protein sequence ID" value="OWY26908.1"/>
    <property type="molecule type" value="Genomic_DNA"/>
</dbReference>
<comment type="similarity">
    <text evidence="1">Belongs to the UPF0751 family.</text>
</comment>
<dbReference type="InterPro" id="IPR016772">
    <property type="entry name" value="UCP020408"/>
</dbReference>
<dbReference type="Proteomes" id="UP000197596">
    <property type="component" value="Unassembled WGS sequence"/>
</dbReference>
<sequence length="210" mass="23122">MNDKTLPAPAAFRQDDTPGAEHAMLARHLAAAQRRCSDVIARQAREIAELRAQAMQMRAAIIARDSALAWAYEDRAALEAANPDLAPRVTLARKVRELNRKLQDLMREKMRPPMGAPLTPAAQARAEGEQMSDLEASVAAADLVICQTGCLSHGDYWRVQDHCKRTGKTCVMVEQAANFRVVRIHQDMRAHADNGAPALPRMPETPETPA</sequence>
<proteinExistence type="inferred from homology"/>
<evidence type="ECO:0000256" key="2">
    <source>
        <dbReference type="SAM" id="MobiDB-lite"/>
    </source>
</evidence>
<name>A0A246WKR9_9BURK</name>